<feature type="domain" description="HTH marR-type" evidence="2">
    <location>
        <begin position="218"/>
        <end position="316"/>
    </location>
</feature>
<dbReference type="EMBL" id="JAMQOS010000011">
    <property type="protein sequence ID" value="MDS0284742.1"/>
    <property type="molecule type" value="Genomic_DNA"/>
</dbReference>
<dbReference type="SUPFAM" id="SSF46785">
    <property type="entry name" value="Winged helix' DNA-binding domain"/>
    <property type="match status" value="2"/>
</dbReference>
<dbReference type="InterPro" id="IPR036390">
    <property type="entry name" value="WH_DNA-bd_sf"/>
</dbReference>
<name>A0ABU2FVE4_9EURY</name>
<organism evidence="3 4">
    <name type="scientific">Haloarcula onubensis</name>
    <dbReference type="NCBI Taxonomy" id="2950539"/>
    <lineage>
        <taxon>Archaea</taxon>
        <taxon>Methanobacteriati</taxon>
        <taxon>Methanobacteriota</taxon>
        <taxon>Stenosarchaea group</taxon>
        <taxon>Halobacteria</taxon>
        <taxon>Halobacteriales</taxon>
        <taxon>Haloarculaceae</taxon>
        <taxon>Haloarcula</taxon>
    </lineage>
</organism>
<evidence type="ECO:0000313" key="4">
    <source>
        <dbReference type="Proteomes" id="UP001268864"/>
    </source>
</evidence>
<keyword evidence="4" id="KW-1185">Reference proteome</keyword>
<proteinExistence type="predicted"/>
<dbReference type="Proteomes" id="UP001268864">
    <property type="component" value="Unassembled WGS sequence"/>
</dbReference>
<accession>A0ABU2FVE4</accession>
<feature type="region of interest" description="Disordered" evidence="1">
    <location>
        <begin position="313"/>
        <end position="346"/>
    </location>
</feature>
<reference evidence="3 4" key="1">
    <citation type="submission" date="2022-06" db="EMBL/GenBank/DDBJ databases">
        <title>Halomicroarcula sp. a new haloarchaeum isolate from saline soil.</title>
        <authorList>
            <person name="Strakova D."/>
            <person name="Galisteo C."/>
            <person name="Sanchez-Porro C."/>
            <person name="Ventosa A."/>
        </authorList>
    </citation>
    <scope>NUCLEOTIDE SEQUENCE [LARGE SCALE GENOMIC DNA]</scope>
    <source>
        <strain evidence="3 4">S3CR25-11</strain>
    </source>
</reference>
<protein>
    <recommendedName>
        <fullName evidence="2">HTH marR-type domain-containing protein</fullName>
    </recommendedName>
</protein>
<evidence type="ECO:0000256" key="1">
    <source>
        <dbReference type="SAM" id="MobiDB-lite"/>
    </source>
</evidence>
<dbReference type="RefSeq" id="WP_310902408.1">
    <property type="nucleotide sequence ID" value="NZ_JAMQOS010000011.1"/>
</dbReference>
<dbReference type="Gene3D" id="1.10.10.10">
    <property type="entry name" value="Winged helix-like DNA-binding domain superfamily/Winged helix DNA-binding domain"/>
    <property type="match status" value="2"/>
</dbReference>
<dbReference type="InterPro" id="IPR000835">
    <property type="entry name" value="HTH_MarR-typ"/>
</dbReference>
<evidence type="ECO:0000259" key="2">
    <source>
        <dbReference type="SMART" id="SM00347"/>
    </source>
</evidence>
<dbReference type="SMART" id="SM00347">
    <property type="entry name" value="HTH_MARR"/>
    <property type="match status" value="1"/>
</dbReference>
<dbReference type="InterPro" id="IPR036388">
    <property type="entry name" value="WH-like_DNA-bd_sf"/>
</dbReference>
<evidence type="ECO:0000313" key="3">
    <source>
        <dbReference type="EMBL" id="MDS0284742.1"/>
    </source>
</evidence>
<gene>
    <name evidence="3" type="ORF">NDI86_21810</name>
</gene>
<sequence length="873" mass="93639">MPEAGLRPTEQAPVDAVAHVDAGDLAPSELWHEIATTNGFQDQLVDAVREVLAGTCGRREWPGAMRETGITARDGRYAQLVAWLDRPAEHDYHQDALNYTASLGRGTVTVYGTRCTLEEALAGDLADGPLTVLEAANVTPTVAVRLGPAFRERKRAQREDALELLGVLAHVFDVAVVTTGLTARWLVEDHGQYLPSEFTEHVSAGRGGPLPADVDVEAVTTALTADSREVHTLRLLAAEPNERQSQAALVATQSVGKAAVSQALSVLEECNLVERFDVGREKHAQLTPAGSAVLDRLDAEHGRQAELDALFSETGNPSHRTCNPARQDPRPDVPSTAPPADDSTGTAYRTRWLGRGGHAAAGAVATNGGVTAAEGVLPTADGAEKRHTRYVSYDADRDEAVVAVRATSPLQYIVSTALAFSSPRLLEKALPASRLEDVDLSAGLLRDARCIGALSDDAVGCGEQLHKQLTEWGERLEDMTRQWRQDEVEDRDAFAGELLRSAHGLAGTMVHLLDVAGVNVVRELRVPSTLGHGQLEDLAETITTAVSIQARYGHYAVYRQLFESRDGKRQAALSPDVDAEDPVGQYIGGLVLRGPSSHRLARHVQGQLRSARSVQEDAPEIAVDVPVGTPGREAYTEAVNRMARPRGITATPEAVTMFRALTGDPYAVADAVHWLGSEDEPRKMRLDEVRVSLAALEADRLLPDAPPTLSKAVAALLRSSQPLTQTALAEEAGVSTRSLRTHLDALVALDIVQDTDDGLRLTLPFADDEERGQHILPAAVDERHTAVQDLLFDAVATLVEDDRLGDPGDPVGAAFCWPPDIDSLQTHLPDVNPYLRIARTLCHEADPPATTVQFGAPLQQTSLQASAAGGVPT</sequence>
<comment type="caution">
    <text evidence="3">The sequence shown here is derived from an EMBL/GenBank/DDBJ whole genome shotgun (WGS) entry which is preliminary data.</text>
</comment>